<dbReference type="GO" id="GO:0008237">
    <property type="term" value="F:metallopeptidase activity"/>
    <property type="evidence" value="ECO:0007669"/>
    <property type="project" value="UniProtKB-KW"/>
</dbReference>
<dbReference type="Proteomes" id="UP000609651">
    <property type="component" value="Unassembled WGS sequence"/>
</dbReference>
<comment type="similarity">
    <text evidence="1">Belongs to the AAA ATPase family. BCS1 subfamily.</text>
</comment>
<sequence length="487" mass="53938">MIPATHLLATLPLPPLAAVDGWQFAGGAAALTLVAATFGKVREFLTHLTRIAIVSVTVRGYQAEALLLELRSSFHTSKWGPRSYLGWMLHVRPTRRVQLVPMEVTPSAGRLWWTGRGLKRAAVWVRRGESKDEEMHDGLTCRDWEEKPLTLLFLRGTLDPDALMERAAERFNAFETRHQASEGRRHTVRFVYGTAGDRGSVMKEVRRNRGGTGHTDLRPCLAHRPLGRGFDELGAENGGANPYAPLALNAEARGLIAEARDWKAGEQWYRDRGLPWRRGWLLHGPPGTGKTALIRAVAEDLDLPVYAYDLASLKNDELRERWAEMLTEAPCLALLEDVDAVFHGRENVAVKEGGLTFDCLLNCLDGVQRADGLLIAVTTNHPERLDPALGTPDRAATRPGRIDRVVELPPLDEDGRFHLARRILAEHPDRWEEVVEAGAGDTGAQFQERCGATALRLRFARVAPEPVEAVPTARVSFEASDTRVTAA</sequence>
<gene>
    <name evidence="3" type="primary">ftsH_1</name>
    <name evidence="3" type="ORF">LzC2_02770</name>
</gene>
<dbReference type="PANTHER" id="PTHR23070">
    <property type="entry name" value="BCS1 AAA-TYPE ATPASE"/>
    <property type="match status" value="1"/>
</dbReference>
<dbReference type="SUPFAM" id="SSF52540">
    <property type="entry name" value="P-loop containing nucleoside triphosphate hydrolases"/>
    <property type="match status" value="1"/>
</dbReference>
<evidence type="ECO:0000313" key="4">
    <source>
        <dbReference type="Proteomes" id="UP000609651"/>
    </source>
</evidence>
<keyword evidence="4" id="KW-1185">Reference proteome</keyword>
<accession>A0ABX1VB11</accession>
<dbReference type="Pfam" id="PF00004">
    <property type="entry name" value="AAA"/>
    <property type="match status" value="1"/>
</dbReference>
<proteinExistence type="inferred from homology"/>
<reference evidence="3 4" key="1">
    <citation type="journal article" date="2020" name="Syst. Appl. Microbiol.">
        <title>Alienimonas chondri sp. nov., a novel planctomycete isolated from the biofilm of the red alga Chondrus crispus.</title>
        <authorList>
            <person name="Vitorino I."/>
            <person name="Albuquerque L."/>
            <person name="Wiegand S."/>
            <person name="Kallscheuer N."/>
            <person name="da Costa M.S."/>
            <person name="Lobo-da-Cunha A."/>
            <person name="Jogler C."/>
            <person name="Lage O.M."/>
        </authorList>
    </citation>
    <scope>NUCLEOTIDE SEQUENCE [LARGE SCALE GENOMIC DNA]</scope>
    <source>
        <strain evidence="3 4">LzC2</strain>
    </source>
</reference>
<evidence type="ECO:0000259" key="2">
    <source>
        <dbReference type="SMART" id="SM00382"/>
    </source>
</evidence>
<dbReference type="InterPro" id="IPR027417">
    <property type="entry name" value="P-loop_NTPase"/>
</dbReference>
<dbReference type="SMART" id="SM00382">
    <property type="entry name" value="AAA"/>
    <property type="match status" value="1"/>
</dbReference>
<dbReference type="EMBL" id="WTPX01000005">
    <property type="protein sequence ID" value="NNJ24226.1"/>
    <property type="molecule type" value="Genomic_DNA"/>
</dbReference>
<protein>
    <submittedName>
        <fullName evidence="3">ATP-dependent zinc metalloprotease FtsH</fullName>
        <ecNumber evidence="3">3.4.24.-</ecNumber>
    </submittedName>
</protein>
<name>A0ABX1VB11_9PLAN</name>
<dbReference type="InterPro" id="IPR003959">
    <property type="entry name" value="ATPase_AAA_core"/>
</dbReference>
<keyword evidence="3" id="KW-0482">Metalloprotease</keyword>
<dbReference type="InterPro" id="IPR050747">
    <property type="entry name" value="Mitochondrial_chaperone_BCS1"/>
</dbReference>
<dbReference type="EC" id="3.4.24.-" evidence="3"/>
<dbReference type="InterPro" id="IPR003593">
    <property type="entry name" value="AAA+_ATPase"/>
</dbReference>
<dbReference type="Gene3D" id="3.40.50.300">
    <property type="entry name" value="P-loop containing nucleotide triphosphate hydrolases"/>
    <property type="match status" value="1"/>
</dbReference>
<evidence type="ECO:0000256" key="1">
    <source>
        <dbReference type="ARBA" id="ARBA00007448"/>
    </source>
</evidence>
<comment type="caution">
    <text evidence="3">The sequence shown here is derived from an EMBL/GenBank/DDBJ whole genome shotgun (WGS) entry which is preliminary data.</text>
</comment>
<dbReference type="RefSeq" id="WP_171182940.1">
    <property type="nucleotide sequence ID" value="NZ_WTPX01000005.1"/>
</dbReference>
<evidence type="ECO:0000313" key="3">
    <source>
        <dbReference type="EMBL" id="NNJ24226.1"/>
    </source>
</evidence>
<feature type="domain" description="AAA+ ATPase" evidence="2">
    <location>
        <begin position="276"/>
        <end position="412"/>
    </location>
</feature>
<organism evidence="3 4">
    <name type="scientific">Alienimonas chondri</name>
    <dbReference type="NCBI Taxonomy" id="2681879"/>
    <lineage>
        <taxon>Bacteria</taxon>
        <taxon>Pseudomonadati</taxon>
        <taxon>Planctomycetota</taxon>
        <taxon>Planctomycetia</taxon>
        <taxon>Planctomycetales</taxon>
        <taxon>Planctomycetaceae</taxon>
        <taxon>Alienimonas</taxon>
    </lineage>
</organism>
<keyword evidence="3" id="KW-0378">Hydrolase</keyword>
<keyword evidence="3" id="KW-0645">Protease</keyword>